<comment type="caution">
    <text evidence="2">The sequence shown here is derived from an EMBL/GenBank/DDBJ whole genome shotgun (WGS) entry which is preliminary data.</text>
</comment>
<evidence type="ECO:0000313" key="2">
    <source>
        <dbReference type="EMBL" id="KAA5548713.1"/>
    </source>
</evidence>
<accession>A0A5M6DMT9</accession>
<dbReference type="Gene3D" id="2.130.10.10">
    <property type="entry name" value="YVTN repeat-like/Quinoprotein amine dehydrogenase"/>
    <property type="match status" value="1"/>
</dbReference>
<dbReference type="InterPro" id="IPR031815">
    <property type="entry name" value="DUF5074"/>
</dbReference>
<dbReference type="InterPro" id="IPR051200">
    <property type="entry name" value="Host-pathogen_enzymatic-act"/>
</dbReference>
<evidence type="ECO:0008006" key="4">
    <source>
        <dbReference type="Google" id="ProtNLM"/>
    </source>
</evidence>
<evidence type="ECO:0000313" key="3">
    <source>
        <dbReference type="Proteomes" id="UP000323426"/>
    </source>
</evidence>
<protein>
    <recommendedName>
        <fullName evidence="4">YncE family protein</fullName>
    </recommendedName>
</protein>
<dbReference type="InterPro" id="IPR015943">
    <property type="entry name" value="WD40/YVTN_repeat-like_dom_sf"/>
</dbReference>
<dbReference type="Proteomes" id="UP000323426">
    <property type="component" value="Unassembled WGS sequence"/>
</dbReference>
<dbReference type="PANTHER" id="PTHR47197">
    <property type="entry name" value="PROTEIN NIRF"/>
    <property type="match status" value="1"/>
</dbReference>
<feature type="signal peptide" evidence="1">
    <location>
        <begin position="1"/>
        <end position="25"/>
    </location>
</feature>
<dbReference type="SUPFAM" id="SSF63825">
    <property type="entry name" value="YWTD domain"/>
    <property type="match status" value="1"/>
</dbReference>
<dbReference type="RefSeq" id="WP_150087040.1">
    <property type="nucleotide sequence ID" value="NZ_VWSF01000002.1"/>
</dbReference>
<proteinExistence type="predicted"/>
<sequence>MKNPHPVKRFFLHVVLASTALFFTACDPDSSPAAPKGAYEKGVFILNEGNFQKGNSAVSFFDRDTKTVVPDIFKTVNNRPLGDVAQSMAAHNNRAYLIINNSNKVEVVDINTFGSLGTISGLAMPRYFAAVNNKGYVTEWVNYGSKGRVSVIDLNTTTVTKTIEVGLMPENLIIFNNKVYVVNGSENTISIINAGTDALETTVTLAYSPNSLVLDRNNKIWVLAGGKKVYNPDFTVNESQSTAGSLIRLNPVNNAIELNLPFASRKDSPGQLKINGAKNILYYRYAGKIYQFDIAATALPTNALLNRNFYGLDVDPATDLIYGADAGFFTANGKVVRFNPNGTPLDSFQVAIGPNSFLFR</sequence>
<dbReference type="PANTHER" id="PTHR47197:SF3">
    <property type="entry name" value="DIHYDRO-HEME D1 DEHYDROGENASE"/>
    <property type="match status" value="1"/>
</dbReference>
<evidence type="ECO:0000256" key="1">
    <source>
        <dbReference type="SAM" id="SignalP"/>
    </source>
</evidence>
<name>A0A5M6DMT9_9BACT</name>
<organism evidence="2 3">
    <name type="scientific">Adhaeribacter rhizoryzae</name>
    <dbReference type="NCBI Taxonomy" id="2607907"/>
    <lineage>
        <taxon>Bacteria</taxon>
        <taxon>Pseudomonadati</taxon>
        <taxon>Bacteroidota</taxon>
        <taxon>Cytophagia</taxon>
        <taxon>Cytophagales</taxon>
        <taxon>Hymenobacteraceae</taxon>
        <taxon>Adhaeribacter</taxon>
    </lineage>
</organism>
<dbReference type="EMBL" id="VWSF01000002">
    <property type="protein sequence ID" value="KAA5548713.1"/>
    <property type="molecule type" value="Genomic_DNA"/>
</dbReference>
<gene>
    <name evidence="2" type="ORF">F0145_04140</name>
</gene>
<keyword evidence="1" id="KW-0732">Signal</keyword>
<reference evidence="2 3" key="1">
    <citation type="submission" date="2019-09" db="EMBL/GenBank/DDBJ databases">
        <title>Genome sequence and assembly of Adhaeribacter sp.</title>
        <authorList>
            <person name="Chhetri G."/>
        </authorList>
    </citation>
    <scope>NUCLEOTIDE SEQUENCE [LARGE SCALE GENOMIC DNA]</scope>
    <source>
        <strain evidence="2 3">DK36</strain>
    </source>
</reference>
<dbReference type="Pfam" id="PF16819">
    <property type="entry name" value="DUF5074"/>
    <property type="match status" value="1"/>
</dbReference>
<keyword evidence="3" id="KW-1185">Reference proteome</keyword>
<dbReference type="PROSITE" id="PS51257">
    <property type="entry name" value="PROKAR_LIPOPROTEIN"/>
    <property type="match status" value="1"/>
</dbReference>
<feature type="chain" id="PRO_5024465049" description="YncE family protein" evidence="1">
    <location>
        <begin position="26"/>
        <end position="360"/>
    </location>
</feature>
<dbReference type="AlphaFoldDB" id="A0A5M6DMT9"/>